<name>A0A369PSW4_9SPHI</name>
<evidence type="ECO:0000313" key="2">
    <source>
        <dbReference type="Proteomes" id="UP000253961"/>
    </source>
</evidence>
<dbReference type="Proteomes" id="UP000253961">
    <property type="component" value="Unassembled WGS sequence"/>
</dbReference>
<proteinExistence type="predicted"/>
<keyword evidence="2" id="KW-1185">Reference proteome</keyword>
<reference evidence="1 2" key="1">
    <citation type="submission" date="2018-07" db="EMBL/GenBank/DDBJ databases">
        <title>Pedobacter sp. nov., isolated from soil.</title>
        <authorList>
            <person name="Zhou L.Y."/>
            <person name="Du Z.J."/>
        </authorList>
    </citation>
    <scope>NUCLEOTIDE SEQUENCE [LARGE SCALE GENOMIC DNA]</scope>
    <source>
        <strain evidence="1 2">JDX94</strain>
    </source>
</reference>
<sequence>MHTANYTTSSQISDQINGDDLVGKLLFDRYEFTKNLNKNSSAKANLPKAEYIFNRDHEAIITFNGLDFVVRDNQVIGIKGLSLSNEVLAQITKKLVFLDRVQYYYSEKSNLTYLNPNMDIQDVKYLDKQFFSALKILNATVRDISAFTKKQNPSLTVEMNISKMRQPNIDKSVEKQSFQSLVQLAR</sequence>
<evidence type="ECO:0000313" key="1">
    <source>
        <dbReference type="EMBL" id="RDC55741.1"/>
    </source>
</evidence>
<gene>
    <name evidence="1" type="ORF">DU508_15845</name>
</gene>
<dbReference type="EMBL" id="QPKV01000006">
    <property type="protein sequence ID" value="RDC55741.1"/>
    <property type="molecule type" value="Genomic_DNA"/>
</dbReference>
<accession>A0A369PSW4</accession>
<organism evidence="1 2">
    <name type="scientific">Pedobacter chinensis</name>
    <dbReference type="NCBI Taxonomy" id="2282421"/>
    <lineage>
        <taxon>Bacteria</taxon>
        <taxon>Pseudomonadati</taxon>
        <taxon>Bacteroidota</taxon>
        <taxon>Sphingobacteriia</taxon>
        <taxon>Sphingobacteriales</taxon>
        <taxon>Sphingobacteriaceae</taxon>
        <taxon>Pedobacter</taxon>
    </lineage>
</organism>
<protein>
    <submittedName>
        <fullName evidence="1">Uncharacterized protein</fullName>
    </submittedName>
</protein>
<dbReference type="AlphaFoldDB" id="A0A369PSW4"/>
<comment type="caution">
    <text evidence="1">The sequence shown here is derived from an EMBL/GenBank/DDBJ whole genome shotgun (WGS) entry which is preliminary data.</text>
</comment>